<evidence type="ECO:0000259" key="2">
    <source>
        <dbReference type="Pfam" id="PF01266"/>
    </source>
</evidence>
<dbReference type="Pfam" id="PF01266">
    <property type="entry name" value="DAO"/>
    <property type="match status" value="1"/>
</dbReference>
<name>A0A9P4HPZ6_9PEZI</name>
<feature type="region of interest" description="Disordered" evidence="1">
    <location>
        <begin position="1"/>
        <end position="43"/>
    </location>
</feature>
<reference evidence="3" key="1">
    <citation type="journal article" date="2020" name="Stud. Mycol.">
        <title>101 Dothideomycetes genomes: a test case for predicting lifestyles and emergence of pathogens.</title>
        <authorList>
            <person name="Haridas S."/>
            <person name="Albert R."/>
            <person name="Binder M."/>
            <person name="Bloem J."/>
            <person name="Labutti K."/>
            <person name="Salamov A."/>
            <person name="Andreopoulos B."/>
            <person name="Baker S."/>
            <person name="Barry K."/>
            <person name="Bills G."/>
            <person name="Bluhm B."/>
            <person name="Cannon C."/>
            <person name="Castanera R."/>
            <person name="Culley D."/>
            <person name="Daum C."/>
            <person name="Ezra D."/>
            <person name="Gonzalez J."/>
            <person name="Henrissat B."/>
            <person name="Kuo A."/>
            <person name="Liang C."/>
            <person name="Lipzen A."/>
            <person name="Lutzoni F."/>
            <person name="Magnuson J."/>
            <person name="Mondo S."/>
            <person name="Nolan M."/>
            <person name="Ohm R."/>
            <person name="Pangilinan J."/>
            <person name="Park H.-J."/>
            <person name="Ramirez L."/>
            <person name="Alfaro M."/>
            <person name="Sun H."/>
            <person name="Tritt A."/>
            <person name="Yoshinaga Y."/>
            <person name="Zwiers L.-H."/>
            <person name="Turgeon B."/>
            <person name="Goodwin S."/>
            <person name="Spatafora J."/>
            <person name="Crous P."/>
            <person name="Grigoriev I."/>
        </authorList>
    </citation>
    <scope>NUCLEOTIDE SEQUENCE</scope>
    <source>
        <strain evidence="3">CBS 121410</strain>
    </source>
</reference>
<evidence type="ECO:0000313" key="3">
    <source>
        <dbReference type="EMBL" id="KAF2083496.1"/>
    </source>
</evidence>
<dbReference type="PANTHER" id="PTHR13847:SF284">
    <property type="entry name" value="FAD DEPENDENT OXIDOREDUCTASE DOMAIN-CONTAINING PROTEIN"/>
    <property type="match status" value="1"/>
</dbReference>
<accession>A0A9P4HPZ6</accession>
<feature type="domain" description="FAD dependent oxidoreductase" evidence="2">
    <location>
        <begin position="52"/>
        <end position="472"/>
    </location>
</feature>
<dbReference type="EMBL" id="ML978776">
    <property type="protein sequence ID" value="KAF2083496.1"/>
    <property type="molecule type" value="Genomic_DNA"/>
</dbReference>
<proteinExistence type="predicted"/>
<evidence type="ECO:0000313" key="4">
    <source>
        <dbReference type="Proteomes" id="UP000799776"/>
    </source>
</evidence>
<organism evidence="3 4">
    <name type="scientific">Saccharata proteae CBS 121410</name>
    <dbReference type="NCBI Taxonomy" id="1314787"/>
    <lineage>
        <taxon>Eukaryota</taxon>
        <taxon>Fungi</taxon>
        <taxon>Dikarya</taxon>
        <taxon>Ascomycota</taxon>
        <taxon>Pezizomycotina</taxon>
        <taxon>Dothideomycetes</taxon>
        <taxon>Dothideomycetes incertae sedis</taxon>
        <taxon>Botryosphaeriales</taxon>
        <taxon>Saccharataceae</taxon>
        <taxon>Saccharata</taxon>
    </lineage>
</organism>
<comment type="caution">
    <text evidence="3">The sequence shown here is derived from an EMBL/GenBank/DDBJ whole genome shotgun (WGS) entry which is preliminary data.</text>
</comment>
<feature type="region of interest" description="Disordered" evidence="1">
    <location>
        <begin position="76"/>
        <end position="100"/>
    </location>
</feature>
<protein>
    <submittedName>
        <fullName evidence="3">FAD dependent oxidoreductase</fullName>
    </submittedName>
</protein>
<gene>
    <name evidence="3" type="ORF">K490DRAFT_51498</name>
</gene>
<dbReference type="Proteomes" id="UP000799776">
    <property type="component" value="Unassembled WGS sequence"/>
</dbReference>
<dbReference type="AlphaFoldDB" id="A0A9P4HPZ6"/>
<dbReference type="InterPro" id="IPR006076">
    <property type="entry name" value="FAD-dep_OxRdtase"/>
</dbReference>
<dbReference type="SUPFAM" id="SSF51905">
    <property type="entry name" value="FAD/NAD(P)-binding domain"/>
    <property type="match status" value="1"/>
</dbReference>
<keyword evidence="4" id="KW-1185">Reference proteome</keyword>
<dbReference type="PANTHER" id="PTHR13847">
    <property type="entry name" value="SARCOSINE DEHYDROGENASE-RELATED"/>
    <property type="match status" value="1"/>
</dbReference>
<dbReference type="Gene3D" id="3.30.9.10">
    <property type="entry name" value="D-Amino Acid Oxidase, subunit A, domain 2"/>
    <property type="match status" value="1"/>
</dbReference>
<evidence type="ECO:0000256" key="1">
    <source>
        <dbReference type="SAM" id="MobiDB-lite"/>
    </source>
</evidence>
<feature type="compositionally biased region" description="Acidic residues" evidence="1">
    <location>
        <begin position="82"/>
        <end position="95"/>
    </location>
</feature>
<dbReference type="GO" id="GO:0005737">
    <property type="term" value="C:cytoplasm"/>
    <property type="evidence" value="ECO:0007669"/>
    <property type="project" value="TreeGrafter"/>
</dbReference>
<sequence>MPSSTSTPESIPTRAQTPVTLPVPNPTTSSWQSPPSHLSSHRSTPALPAIADTVIIGSGISGAMVAWNLLSETADAAATSTLEEEEEEEGEEEEGADNRPQKQIVLLEARAACSGATGRNAGGHTKAASYRSFASHASHHGARIAAQIARLELSNIRATHAFARARGLDCEAASRRTVDVVYSREAFEAGKAAIGLMREVLGTEDPAAEYIVYEGEEARERFFVKGGAVEGGERCVGAFEYEAGSVNAYGFVTGVLDMCVRRGLNLQTWTPVVGLEGVEGEDGDGDDARWVVRTERGCVRARDVVLATNGYTARLLPELQARVVPLRGQITAQRPGNKLPVLPTTYSFIYDEGYEYMISRPANSPFPNDIVIGGGLGKLPNAGACEYGETDDGSLNEEVRRYLGKTTKSYFGECWGEDEGEMVRQEWTGVMGATVDGLPFVGPFPEKPGLWVSAGFNGHGMVLCLKCAEALTHVLLGGSKKDIDWFPDPFWVSVDRIKHGDFEGRRDLKPAANAENLVSAKLHKI</sequence>
<dbReference type="InterPro" id="IPR036188">
    <property type="entry name" value="FAD/NAD-bd_sf"/>
</dbReference>
<dbReference type="OrthoDB" id="429143at2759"/>
<dbReference type="Gene3D" id="3.50.50.60">
    <property type="entry name" value="FAD/NAD(P)-binding domain"/>
    <property type="match status" value="1"/>
</dbReference>
<feature type="compositionally biased region" description="Low complexity" evidence="1">
    <location>
        <begin position="1"/>
        <end position="38"/>
    </location>
</feature>